<proteinExistence type="predicted"/>
<dbReference type="Proteomes" id="UP001143910">
    <property type="component" value="Unassembled WGS sequence"/>
</dbReference>
<sequence>MGITMHAEHIRVPLEASNTSDQSDSVVFLREETVVLRWLFGYYDERRSHGLSIVPRWPWRIDSTWNKGEKKTSFRAATLVGIDVDELKEEDGMPVTFHMGVSIVHTQDLHNQCHLPLRHISSKPPVIRSVNLLIGDNIYSARNKSRFCFGRHRRLSLRNLGAHLKELIGTPCPLILVVHGGYRETNLLERLGINLQPMFTIDTIEAARYPMQVFYNFTLRGLLETFGIPFNSYHLHVAGNDAHFILRALLMIAVADARRELEKLPVWLPVFEAIARAALPAIPPLCDAGEAMRRAKQLQKARLKRHSIAAMDTGLVLRTDIS</sequence>
<keyword evidence="2" id="KW-1185">Reference proteome</keyword>
<accession>A0ACC1MQR1</accession>
<protein>
    <submittedName>
        <fullName evidence="1">Uncharacterized protein</fullName>
    </submittedName>
</protein>
<name>A0ACC1MQR1_9HYPO</name>
<evidence type="ECO:0000313" key="2">
    <source>
        <dbReference type="Proteomes" id="UP001143910"/>
    </source>
</evidence>
<gene>
    <name evidence="1" type="ORF">NQ176_g8873</name>
</gene>
<comment type="caution">
    <text evidence="1">The sequence shown here is derived from an EMBL/GenBank/DDBJ whole genome shotgun (WGS) entry which is preliminary data.</text>
</comment>
<reference evidence="1" key="1">
    <citation type="submission" date="2022-08" db="EMBL/GenBank/DDBJ databases">
        <title>Genome Sequence of Lecanicillium fungicola.</title>
        <authorList>
            <person name="Buettner E."/>
        </authorList>
    </citation>
    <scope>NUCLEOTIDE SEQUENCE</scope>
    <source>
        <strain evidence="1">Babe33</strain>
    </source>
</reference>
<dbReference type="EMBL" id="JANJQO010001839">
    <property type="protein sequence ID" value="KAJ2969043.1"/>
    <property type="molecule type" value="Genomic_DNA"/>
</dbReference>
<evidence type="ECO:0000313" key="1">
    <source>
        <dbReference type="EMBL" id="KAJ2969043.1"/>
    </source>
</evidence>
<organism evidence="1 2">
    <name type="scientific">Zarea fungicola</name>
    <dbReference type="NCBI Taxonomy" id="93591"/>
    <lineage>
        <taxon>Eukaryota</taxon>
        <taxon>Fungi</taxon>
        <taxon>Dikarya</taxon>
        <taxon>Ascomycota</taxon>
        <taxon>Pezizomycotina</taxon>
        <taxon>Sordariomycetes</taxon>
        <taxon>Hypocreomycetidae</taxon>
        <taxon>Hypocreales</taxon>
        <taxon>Cordycipitaceae</taxon>
        <taxon>Zarea</taxon>
    </lineage>
</organism>